<evidence type="ECO:0000313" key="1">
    <source>
        <dbReference type="EMBL" id="VDP32750.1"/>
    </source>
</evidence>
<protein>
    <submittedName>
        <fullName evidence="1">Uncharacterized protein</fullName>
    </submittedName>
</protein>
<keyword evidence="2" id="KW-1185">Reference proteome</keyword>
<name>A0A183NVS3_9TREM</name>
<organism evidence="1 2">
    <name type="scientific">Schistosoma mattheei</name>
    <dbReference type="NCBI Taxonomy" id="31246"/>
    <lineage>
        <taxon>Eukaryota</taxon>
        <taxon>Metazoa</taxon>
        <taxon>Spiralia</taxon>
        <taxon>Lophotrochozoa</taxon>
        <taxon>Platyhelminthes</taxon>
        <taxon>Trematoda</taxon>
        <taxon>Digenea</taxon>
        <taxon>Strigeidida</taxon>
        <taxon>Schistosomatoidea</taxon>
        <taxon>Schistosomatidae</taxon>
        <taxon>Schistosoma</taxon>
    </lineage>
</organism>
<sequence>MLTFIKFTEIYTFQYISLFTLSINKPVYSFFKNICFFKINSIWITTKLNKISYSRYE</sequence>
<reference evidence="1 2" key="1">
    <citation type="submission" date="2018-11" db="EMBL/GenBank/DDBJ databases">
        <authorList>
            <consortium name="Pathogen Informatics"/>
        </authorList>
    </citation>
    <scope>NUCLEOTIDE SEQUENCE [LARGE SCALE GENOMIC DNA]</scope>
    <source>
        <strain>Denwood</strain>
        <strain evidence="2">Zambia</strain>
    </source>
</reference>
<dbReference type="EMBL" id="UZAL01027457">
    <property type="protein sequence ID" value="VDP32750.1"/>
    <property type="molecule type" value="Genomic_DNA"/>
</dbReference>
<dbReference type="Proteomes" id="UP000269396">
    <property type="component" value="Unassembled WGS sequence"/>
</dbReference>
<evidence type="ECO:0000313" key="2">
    <source>
        <dbReference type="Proteomes" id="UP000269396"/>
    </source>
</evidence>
<proteinExistence type="predicted"/>
<accession>A0A183NVS3</accession>
<dbReference type="AlphaFoldDB" id="A0A183NVS3"/>
<gene>
    <name evidence="1" type="ORF">SMTD_LOCUS6211</name>
</gene>